<sequence>MSQVEASRLAGAADLSDGPGLQQAATFATSVCSDLARWALEHNCILGPIQQQQREEDPFHYYTNHSNQLSSLNNVTSIAQLHQQQQQQLQQSTVGRNQLGNLQVSTITNGGEQAAALGGGGESPLSQPVVNYLVEPLHHLESKVNYYFSDIWLTSGDERTNDLPFIGSGPWTLIYATLIYLYLIKWLLPRIMKPLRPLELNWPIRLYNLFMVVSNMWAFYHGARILNFGLKCFGCETINHHDRSSQAIELLHYGWLFFISRIIEWLDTIFFVLRKKERQVTKLHVFHHSFVPLISWTYLKYHPGYTVAFFPFVNSLVHSIMYTYYLLATFGPKLQPYLWWKRYLTSLQIVQFVLIIIQLASIPLTGDETCQYPRGFLYVAFAGAGLFLWLFYTYYMETYTTTTTSRNKQVDETKQRNGKTTQLASSESLKSNNGSNNNNSNNGKVSFGTVRNLARVERDEREGSSRSLSDAIDNAISCEPDLMPSASGAGPSKKKAC</sequence>
<comment type="subcellular location">
    <subcellularLocation>
        <location evidence="1">Membrane</location>
        <topology evidence="1">Multi-pass membrane protein</topology>
    </subcellularLocation>
</comment>
<dbReference type="GO" id="GO:0034626">
    <property type="term" value="P:fatty acid elongation, polyunsaturated fatty acid"/>
    <property type="evidence" value="ECO:0007669"/>
    <property type="project" value="TreeGrafter"/>
</dbReference>
<evidence type="ECO:0000313" key="12">
    <source>
        <dbReference type="EMBL" id="MDE49659.1"/>
    </source>
</evidence>
<feature type="transmembrane region" description="Helical" evidence="10">
    <location>
        <begin position="200"/>
        <end position="220"/>
    </location>
</feature>
<evidence type="ECO:0000256" key="9">
    <source>
        <dbReference type="ARBA" id="ARBA00023160"/>
    </source>
</evidence>
<protein>
    <recommendedName>
        <fullName evidence="10">Elongation of very long chain fatty acids protein</fullName>
        <ecNumber evidence="10">2.3.1.199</ecNumber>
    </recommendedName>
    <alternativeName>
        <fullName evidence="10">Very-long-chain 3-oxoacyl-CoA synthase</fullName>
    </alternativeName>
</protein>
<proteinExistence type="inferred from homology"/>
<feature type="compositionally biased region" description="Basic and acidic residues" evidence="11">
    <location>
        <begin position="454"/>
        <end position="464"/>
    </location>
</feature>
<comment type="catalytic activity">
    <reaction evidence="10">
        <text>a very-long-chain acyl-CoA + malonyl-CoA + H(+) = a very-long-chain 3-oxoacyl-CoA + CO2 + CoA</text>
        <dbReference type="Rhea" id="RHEA:32727"/>
        <dbReference type="ChEBI" id="CHEBI:15378"/>
        <dbReference type="ChEBI" id="CHEBI:16526"/>
        <dbReference type="ChEBI" id="CHEBI:57287"/>
        <dbReference type="ChEBI" id="CHEBI:57384"/>
        <dbReference type="ChEBI" id="CHEBI:90725"/>
        <dbReference type="ChEBI" id="CHEBI:90736"/>
        <dbReference type="EC" id="2.3.1.199"/>
    </reaction>
</comment>
<reference evidence="12" key="1">
    <citation type="submission" date="2018-10" db="EMBL/GenBank/DDBJ databases">
        <title>Transcriptome assembly of Aceria tosichella (Wheat curl mite) Type 2.</title>
        <authorList>
            <person name="Scully E.D."/>
            <person name="Geib S.M."/>
            <person name="Palmer N.A."/>
            <person name="Gupta A.K."/>
            <person name="Sarath G."/>
            <person name="Tatineni S."/>
        </authorList>
    </citation>
    <scope>NUCLEOTIDE SEQUENCE</scope>
    <source>
        <strain evidence="12">LincolnNE</strain>
    </source>
</reference>
<dbReference type="PANTHER" id="PTHR11157:SF69">
    <property type="entry name" value="ELONGATION OF VERY LONG CHAIN FATTY ACIDS PROTEIN 7"/>
    <property type="match status" value="1"/>
</dbReference>
<dbReference type="PANTHER" id="PTHR11157">
    <property type="entry name" value="FATTY ACID ACYL TRANSFERASE-RELATED"/>
    <property type="match status" value="1"/>
</dbReference>
<keyword evidence="9 10" id="KW-0275">Fatty acid biosynthesis</keyword>
<comment type="similarity">
    <text evidence="10">Belongs to the ELO family.</text>
</comment>
<dbReference type="EMBL" id="GGYP01004888">
    <property type="protein sequence ID" value="MDE49659.1"/>
    <property type="molecule type" value="Transcribed_RNA"/>
</dbReference>
<gene>
    <name evidence="12" type="primary">Elovl7_3</name>
    <name evidence="12" type="ORF">g.12788</name>
</gene>
<dbReference type="GO" id="GO:0009922">
    <property type="term" value="F:fatty acid elongase activity"/>
    <property type="evidence" value="ECO:0007669"/>
    <property type="project" value="UniProtKB-EC"/>
</dbReference>
<feature type="transmembrane region" description="Helical" evidence="10">
    <location>
        <begin position="376"/>
        <end position="395"/>
    </location>
</feature>
<dbReference type="GO" id="GO:0030148">
    <property type="term" value="P:sphingolipid biosynthetic process"/>
    <property type="evidence" value="ECO:0007669"/>
    <property type="project" value="TreeGrafter"/>
</dbReference>
<evidence type="ECO:0000256" key="3">
    <source>
        <dbReference type="ARBA" id="ARBA00022679"/>
    </source>
</evidence>
<evidence type="ECO:0000256" key="1">
    <source>
        <dbReference type="ARBA" id="ARBA00004141"/>
    </source>
</evidence>
<dbReference type="GO" id="GO:0034625">
    <property type="term" value="P:fatty acid elongation, monounsaturated fatty acid"/>
    <property type="evidence" value="ECO:0007669"/>
    <property type="project" value="TreeGrafter"/>
</dbReference>
<name>A0A6G1SH21_9ACAR</name>
<keyword evidence="5 10" id="KW-0276">Fatty acid metabolism</keyword>
<dbReference type="EC" id="2.3.1.199" evidence="10"/>
<keyword evidence="2 10" id="KW-0444">Lipid biosynthesis</keyword>
<dbReference type="AlphaFoldDB" id="A0A6G1SH21"/>
<accession>A0A6G1SH21</accession>
<evidence type="ECO:0000256" key="5">
    <source>
        <dbReference type="ARBA" id="ARBA00022832"/>
    </source>
</evidence>
<dbReference type="GO" id="GO:0042761">
    <property type="term" value="P:very long-chain fatty acid biosynthetic process"/>
    <property type="evidence" value="ECO:0007669"/>
    <property type="project" value="TreeGrafter"/>
</dbReference>
<feature type="transmembrane region" description="Helical" evidence="10">
    <location>
        <begin position="169"/>
        <end position="188"/>
    </location>
</feature>
<evidence type="ECO:0000256" key="6">
    <source>
        <dbReference type="ARBA" id="ARBA00022989"/>
    </source>
</evidence>
<evidence type="ECO:0000256" key="8">
    <source>
        <dbReference type="ARBA" id="ARBA00023136"/>
    </source>
</evidence>
<feature type="region of interest" description="Disordered" evidence="11">
    <location>
        <begin position="405"/>
        <end position="470"/>
    </location>
</feature>
<feature type="transmembrane region" description="Helical" evidence="10">
    <location>
        <begin position="343"/>
        <end position="364"/>
    </location>
</feature>
<dbReference type="InterPro" id="IPR002076">
    <property type="entry name" value="ELO_fam"/>
</dbReference>
<evidence type="ECO:0000256" key="2">
    <source>
        <dbReference type="ARBA" id="ARBA00022516"/>
    </source>
</evidence>
<feature type="compositionally biased region" description="Low complexity" evidence="11">
    <location>
        <begin position="425"/>
        <end position="442"/>
    </location>
</feature>
<feature type="transmembrane region" description="Helical" evidence="10">
    <location>
        <begin position="307"/>
        <end position="331"/>
    </location>
</feature>
<organism evidence="12">
    <name type="scientific">Aceria tosichella</name>
    <name type="common">wheat curl mite</name>
    <dbReference type="NCBI Taxonomy" id="561515"/>
    <lineage>
        <taxon>Eukaryota</taxon>
        <taxon>Metazoa</taxon>
        <taxon>Ecdysozoa</taxon>
        <taxon>Arthropoda</taxon>
        <taxon>Chelicerata</taxon>
        <taxon>Arachnida</taxon>
        <taxon>Acari</taxon>
        <taxon>Acariformes</taxon>
        <taxon>Trombidiformes</taxon>
        <taxon>Prostigmata</taxon>
        <taxon>Eupodina</taxon>
        <taxon>Eriophyoidea</taxon>
        <taxon>Eriophyidae</taxon>
        <taxon>Eriophyinae</taxon>
        <taxon>Aceriini</taxon>
        <taxon>Aceria</taxon>
    </lineage>
</organism>
<keyword evidence="6 10" id="KW-1133">Transmembrane helix</keyword>
<dbReference type="GO" id="GO:0019367">
    <property type="term" value="P:fatty acid elongation, saturated fatty acid"/>
    <property type="evidence" value="ECO:0007669"/>
    <property type="project" value="TreeGrafter"/>
</dbReference>
<dbReference type="Pfam" id="PF01151">
    <property type="entry name" value="ELO"/>
    <property type="match status" value="1"/>
</dbReference>
<evidence type="ECO:0000256" key="11">
    <source>
        <dbReference type="SAM" id="MobiDB-lite"/>
    </source>
</evidence>
<keyword evidence="7 10" id="KW-0443">Lipid metabolism</keyword>
<feature type="transmembrane region" description="Helical" evidence="10">
    <location>
        <begin position="285"/>
        <end position="301"/>
    </location>
</feature>
<feature type="transmembrane region" description="Helical" evidence="10">
    <location>
        <begin position="253"/>
        <end position="273"/>
    </location>
</feature>
<keyword evidence="4 10" id="KW-0812">Transmembrane</keyword>
<evidence type="ECO:0000256" key="4">
    <source>
        <dbReference type="ARBA" id="ARBA00022692"/>
    </source>
</evidence>
<keyword evidence="8 10" id="KW-0472">Membrane</keyword>
<dbReference type="GO" id="GO:0005789">
    <property type="term" value="C:endoplasmic reticulum membrane"/>
    <property type="evidence" value="ECO:0007669"/>
    <property type="project" value="TreeGrafter"/>
</dbReference>
<evidence type="ECO:0000256" key="10">
    <source>
        <dbReference type="RuleBase" id="RU361115"/>
    </source>
</evidence>
<keyword evidence="3 10" id="KW-0808">Transferase</keyword>
<evidence type="ECO:0000256" key="7">
    <source>
        <dbReference type="ARBA" id="ARBA00023098"/>
    </source>
</evidence>